<dbReference type="Gene3D" id="1.20.144.10">
    <property type="entry name" value="Phosphatidic acid phosphatase type 2/haloperoxidase"/>
    <property type="match status" value="1"/>
</dbReference>
<dbReference type="GO" id="GO:0016323">
    <property type="term" value="C:basolateral plasma membrane"/>
    <property type="evidence" value="ECO:0007669"/>
    <property type="project" value="UniProtKB-SubCell"/>
</dbReference>
<protein>
    <recommendedName>
        <fullName evidence="32">Phospholipid phosphatase 3</fullName>
        <ecNumber evidence="13">3.1.3.4</ecNumber>
    </recommendedName>
    <alternativeName>
        <fullName evidence="36">Lipid phosphate phosphohydrolase 3</fullName>
    </alternativeName>
    <alternativeName>
        <fullName evidence="35">PAP2-beta</fullName>
    </alternativeName>
    <alternativeName>
        <fullName evidence="33">Phosphatidate phosphohydrolase type 2b</fullName>
    </alternativeName>
    <alternativeName>
        <fullName evidence="34">Phosphatidic acid phosphatase 2b</fullName>
    </alternativeName>
</protein>
<dbReference type="GO" id="GO:0005789">
    <property type="term" value="C:endoplasmic reticulum membrane"/>
    <property type="evidence" value="ECO:0007669"/>
    <property type="project" value="UniProtKB-SubCell"/>
</dbReference>
<dbReference type="SMART" id="SM00014">
    <property type="entry name" value="acidPPc"/>
    <property type="match status" value="1"/>
</dbReference>
<evidence type="ECO:0000256" key="27">
    <source>
        <dbReference type="ARBA" id="ARBA00047355"/>
    </source>
</evidence>
<evidence type="ECO:0000256" key="12">
    <source>
        <dbReference type="ARBA" id="ARBA00008816"/>
    </source>
</evidence>
<evidence type="ECO:0000256" key="25">
    <source>
        <dbReference type="ARBA" id="ARBA00025707"/>
    </source>
</evidence>
<dbReference type="CDD" id="cd00037">
    <property type="entry name" value="CLECT"/>
    <property type="match status" value="1"/>
</dbReference>
<comment type="pathway">
    <text evidence="11">Lipid metabolism; phospholipid metabolism.</text>
</comment>
<evidence type="ECO:0000256" key="30">
    <source>
        <dbReference type="ARBA" id="ARBA00055569"/>
    </source>
</evidence>
<dbReference type="Gene3D" id="3.10.100.10">
    <property type="entry name" value="Mannose-Binding Protein A, subunit A"/>
    <property type="match status" value="1"/>
</dbReference>
<keyword evidence="23" id="KW-0325">Glycoprotein</keyword>
<dbReference type="EC" id="3.1.3.4" evidence="13"/>
<evidence type="ECO:0000256" key="2">
    <source>
        <dbReference type="ARBA" id="ARBA00000980"/>
    </source>
</evidence>
<dbReference type="GO" id="GO:0033116">
    <property type="term" value="C:endoplasmic reticulum-Golgi intermediate compartment membrane"/>
    <property type="evidence" value="ECO:0007669"/>
    <property type="project" value="UniProtKB-SubCell"/>
</dbReference>
<evidence type="ECO:0000256" key="32">
    <source>
        <dbReference type="ARBA" id="ARBA00074742"/>
    </source>
</evidence>
<keyword evidence="14" id="KW-1003">Cell membrane</keyword>
<evidence type="ECO:0000256" key="10">
    <source>
        <dbReference type="ARBA" id="ARBA00004653"/>
    </source>
</evidence>
<comment type="catalytic activity">
    <reaction evidence="4">
        <text>1,2-dihexadecanoyl-sn-glycero-3-phosphate + H2O = 1,2-dihexadecanoyl-sn-glycerol + phosphate</text>
        <dbReference type="Rhea" id="RHEA:43236"/>
        <dbReference type="ChEBI" id="CHEBI:15377"/>
        <dbReference type="ChEBI" id="CHEBI:43474"/>
        <dbReference type="ChEBI" id="CHEBI:72859"/>
        <dbReference type="ChEBI" id="CHEBI:82929"/>
    </reaction>
    <physiologicalReaction direction="left-to-right" evidence="4">
        <dbReference type="Rhea" id="RHEA:43237"/>
    </physiologicalReaction>
</comment>
<evidence type="ECO:0000256" key="13">
    <source>
        <dbReference type="ARBA" id="ARBA00012638"/>
    </source>
</evidence>
<comment type="caution">
    <text evidence="39">The sequence shown here is derived from an EMBL/GenBank/DDBJ whole genome shotgun (WGS) entry which is preliminary data.</text>
</comment>
<dbReference type="SUPFAM" id="SSF48317">
    <property type="entry name" value="Acid phosphatase/Vanadium-dependent haloperoxidase"/>
    <property type="match status" value="1"/>
</dbReference>
<comment type="function">
    <text evidence="30">Independently of this phosphatase activity may also function in the Wnt signaling pathway and the stabilization of beta-catenin/CTNNB1, thereby regulating cell proliferation, migration and differentiation in angiogenesis or yet in tumor growth. Also plays a role in integrin-mediated cell-cell adhesion in angiogenesis.</text>
</comment>
<dbReference type="GO" id="GO:0098609">
    <property type="term" value="P:cell-cell adhesion"/>
    <property type="evidence" value="ECO:0007669"/>
    <property type="project" value="TreeGrafter"/>
</dbReference>
<comment type="pathway">
    <text evidence="25">Phospholipid metabolism.</text>
</comment>
<evidence type="ECO:0000256" key="29">
    <source>
        <dbReference type="ARBA" id="ARBA00049314"/>
    </source>
</evidence>
<dbReference type="FunFam" id="1.20.144.10:FF:000013">
    <property type="entry name" value="Phospholipid phosphatase 3"/>
    <property type="match status" value="1"/>
</dbReference>
<evidence type="ECO:0000256" key="36">
    <source>
        <dbReference type="ARBA" id="ARBA00082411"/>
    </source>
</evidence>
<reference evidence="39 40" key="1">
    <citation type="journal article" date="2019" name="Genome Biol. Evol.">
        <title>Whole-Genome Sequencing of the Giant Devil Catfish, Bagarius yarrelli.</title>
        <authorList>
            <person name="Jiang W."/>
            <person name="Lv Y."/>
            <person name="Cheng L."/>
            <person name="Yang K."/>
            <person name="Chao B."/>
            <person name="Wang X."/>
            <person name="Li Y."/>
            <person name="Pan X."/>
            <person name="You X."/>
            <person name="Zhang Y."/>
            <person name="Yang J."/>
            <person name="Li J."/>
            <person name="Zhang X."/>
            <person name="Liu S."/>
            <person name="Sun C."/>
            <person name="Yang J."/>
            <person name="Shi Q."/>
        </authorList>
    </citation>
    <scope>NUCLEOTIDE SEQUENCE [LARGE SCALE GENOMIC DNA]</scope>
    <source>
        <strain evidence="39">JWS20170419001</strain>
        <tissue evidence="39">Muscle</tissue>
    </source>
</reference>
<evidence type="ECO:0000256" key="1">
    <source>
        <dbReference type="ARBA" id="ARBA00000974"/>
    </source>
</evidence>
<feature type="transmembrane region" description="Helical" evidence="37">
    <location>
        <begin position="220"/>
        <end position="238"/>
    </location>
</feature>
<evidence type="ECO:0000256" key="22">
    <source>
        <dbReference type="ARBA" id="ARBA00023136"/>
    </source>
</evidence>
<evidence type="ECO:0000256" key="4">
    <source>
        <dbReference type="ARBA" id="ARBA00001611"/>
    </source>
</evidence>
<evidence type="ECO:0000256" key="6">
    <source>
        <dbReference type="ARBA" id="ARBA00004314"/>
    </source>
</evidence>
<evidence type="ECO:0000256" key="8">
    <source>
        <dbReference type="ARBA" id="ARBA00004477"/>
    </source>
</evidence>
<comment type="catalytic activity">
    <reaction evidence="3">
        <text>a 1,2-diacyl-sn-glycero-3-phosphate + H2O = a 1,2-diacyl-sn-glycerol + phosphate</text>
        <dbReference type="Rhea" id="RHEA:27429"/>
        <dbReference type="ChEBI" id="CHEBI:15377"/>
        <dbReference type="ChEBI" id="CHEBI:17815"/>
        <dbReference type="ChEBI" id="CHEBI:43474"/>
        <dbReference type="ChEBI" id="CHEBI:58608"/>
        <dbReference type="EC" id="3.1.3.4"/>
    </reaction>
    <physiologicalReaction direction="left-to-right" evidence="3">
        <dbReference type="Rhea" id="RHEA:27430"/>
    </physiologicalReaction>
</comment>
<evidence type="ECO:0000313" key="39">
    <source>
        <dbReference type="EMBL" id="TTG32357.1"/>
    </source>
</evidence>
<dbReference type="EMBL" id="VCAZ01000201">
    <property type="protein sequence ID" value="TTG32357.1"/>
    <property type="molecule type" value="Genomic_DNA"/>
</dbReference>
<evidence type="ECO:0000256" key="35">
    <source>
        <dbReference type="ARBA" id="ARBA00080707"/>
    </source>
</evidence>
<name>A0A556VB83_BAGYA</name>
<evidence type="ECO:0000259" key="38">
    <source>
        <dbReference type="PROSITE" id="PS50041"/>
    </source>
</evidence>
<comment type="catalytic activity">
    <reaction evidence="24">
        <text>an N-acylsphing-4-enine 1-phosphate + H2O = an N-acylsphing-4-enine + phosphate</text>
        <dbReference type="Rhea" id="RHEA:33743"/>
        <dbReference type="ChEBI" id="CHEBI:15377"/>
        <dbReference type="ChEBI" id="CHEBI:43474"/>
        <dbReference type="ChEBI" id="CHEBI:52639"/>
        <dbReference type="ChEBI" id="CHEBI:57674"/>
    </reaction>
    <physiologicalReaction direction="left-to-right" evidence="24">
        <dbReference type="Rhea" id="RHEA:33744"/>
    </physiologicalReaction>
</comment>
<comment type="catalytic activity">
    <reaction evidence="1">
        <text>(9Z)-octadecenoyl-sn-glycero-3-phosphate + H2O = (9Z-octadecenoyl)-glycerol + phosphate</text>
        <dbReference type="Rhea" id="RHEA:50884"/>
        <dbReference type="ChEBI" id="CHEBI:15377"/>
        <dbReference type="ChEBI" id="CHEBI:43474"/>
        <dbReference type="ChEBI" id="CHEBI:75937"/>
        <dbReference type="ChEBI" id="CHEBI:84973"/>
    </reaction>
    <physiologicalReaction direction="left-to-right" evidence="1">
        <dbReference type="Rhea" id="RHEA:50885"/>
    </physiologicalReaction>
</comment>
<comment type="catalytic activity">
    <reaction evidence="29">
        <text>sphing-4-enine 1-phosphate + H2O = sphing-4-enine + phosphate</text>
        <dbReference type="Rhea" id="RHEA:27518"/>
        <dbReference type="ChEBI" id="CHEBI:15377"/>
        <dbReference type="ChEBI" id="CHEBI:43474"/>
        <dbReference type="ChEBI" id="CHEBI:57756"/>
        <dbReference type="ChEBI" id="CHEBI:60119"/>
    </reaction>
    <physiologicalReaction direction="left-to-right" evidence="29">
        <dbReference type="Rhea" id="RHEA:27519"/>
    </physiologicalReaction>
</comment>
<keyword evidence="22 37" id="KW-0472">Membrane</keyword>
<evidence type="ECO:0000256" key="9">
    <source>
        <dbReference type="ARBA" id="ARBA00004554"/>
    </source>
</evidence>
<dbReference type="PANTHER" id="PTHR10165:SF79">
    <property type="entry name" value="PHOSPHOLIPID PHOSPHATASE 3"/>
    <property type="match status" value="1"/>
</dbReference>
<evidence type="ECO:0000256" key="28">
    <source>
        <dbReference type="ARBA" id="ARBA00048010"/>
    </source>
</evidence>
<dbReference type="InterPro" id="IPR016187">
    <property type="entry name" value="CTDL_fold"/>
</dbReference>
<evidence type="ECO:0000256" key="21">
    <source>
        <dbReference type="ARBA" id="ARBA00023098"/>
    </source>
</evidence>
<dbReference type="InterPro" id="IPR036938">
    <property type="entry name" value="PAP2/HPO_sf"/>
</dbReference>
<evidence type="ECO:0000256" key="17">
    <source>
        <dbReference type="ARBA" id="ARBA00022801"/>
    </source>
</evidence>
<evidence type="ECO:0000256" key="19">
    <source>
        <dbReference type="ARBA" id="ARBA00022989"/>
    </source>
</evidence>
<feature type="domain" description="C-type lectin" evidence="38">
    <location>
        <begin position="322"/>
        <end position="431"/>
    </location>
</feature>
<dbReference type="GO" id="GO:0008195">
    <property type="term" value="F:phosphatidate phosphatase activity"/>
    <property type="evidence" value="ECO:0007669"/>
    <property type="project" value="UniProtKB-EC"/>
</dbReference>
<dbReference type="GO" id="GO:0007165">
    <property type="term" value="P:signal transduction"/>
    <property type="evidence" value="ECO:0007669"/>
    <property type="project" value="TreeGrafter"/>
</dbReference>
<evidence type="ECO:0000256" key="24">
    <source>
        <dbReference type="ARBA" id="ARBA00023977"/>
    </source>
</evidence>
<dbReference type="PROSITE" id="PS50041">
    <property type="entry name" value="C_TYPE_LECTIN_2"/>
    <property type="match status" value="1"/>
</dbReference>
<dbReference type="SUPFAM" id="SSF56436">
    <property type="entry name" value="C-type lectin-like"/>
    <property type="match status" value="2"/>
</dbReference>
<keyword evidence="18" id="KW-0256">Endoplasmic reticulum</keyword>
<comment type="catalytic activity">
    <reaction evidence="28">
        <text>N-(9Z-octadecenoyl)-ethanolamine phosphate + H2O = N-(9Z-octadecenoyl) ethanolamine + phosphate</text>
        <dbReference type="Rhea" id="RHEA:62160"/>
        <dbReference type="ChEBI" id="CHEBI:15377"/>
        <dbReference type="ChEBI" id="CHEBI:43474"/>
        <dbReference type="ChEBI" id="CHEBI:71466"/>
        <dbReference type="ChEBI" id="CHEBI:145465"/>
    </reaction>
    <physiologicalReaction direction="left-to-right" evidence="28">
        <dbReference type="Rhea" id="RHEA:62161"/>
    </physiologicalReaction>
</comment>
<keyword evidence="16 37" id="KW-0812">Transmembrane</keyword>
<evidence type="ECO:0000256" key="15">
    <source>
        <dbReference type="ARBA" id="ARBA00022553"/>
    </source>
</evidence>
<dbReference type="InterPro" id="IPR000326">
    <property type="entry name" value="PAP2/HPO"/>
</dbReference>
<comment type="similarity">
    <text evidence="12">Belongs to the PA-phosphatase related phosphoesterase family.</text>
</comment>
<comment type="subunit">
    <text evidence="31">Forms functional homodimers and homooligomers that are not required for substrate recognition and catalytic activity. Can also form heterooligomers with other PLPP2 and PLPP3. Interacts with CTNND1; negatively regulates the PLPP3-mediated stabilization of beta-catenin/CTNNB1.</text>
</comment>
<dbReference type="GO" id="GO:0006644">
    <property type="term" value="P:phospholipid metabolic process"/>
    <property type="evidence" value="ECO:0007669"/>
    <property type="project" value="InterPro"/>
</dbReference>
<evidence type="ECO:0000256" key="20">
    <source>
        <dbReference type="ARBA" id="ARBA00023034"/>
    </source>
</evidence>
<keyword evidence="17" id="KW-0378">Hydrolase</keyword>
<evidence type="ECO:0000313" key="40">
    <source>
        <dbReference type="Proteomes" id="UP000319801"/>
    </source>
</evidence>
<evidence type="ECO:0000256" key="3">
    <source>
        <dbReference type="ARBA" id="ARBA00001180"/>
    </source>
</evidence>
<dbReference type="GO" id="GO:0045121">
    <property type="term" value="C:membrane raft"/>
    <property type="evidence" value="ECO:0007669"/>
    <property type="project" value="UniProtKB-SubCell"/>
</dbReference>
<gene>
    <name evidence="39" type="ORF">Baya_15155</name>
</gene>
<dbReference type="GO" id="GO:0046839">
    <property type="term" value="P:phospholipid dephosphorylation"/>
    <property type="evidence" value="ECO:0007669"/>
    <property type="project" value="TreeGrafter"/>
</dbReference>
<dbReference type="GO" id="GO:0000139">
    <property type="term" value="C:Golgi membrane"/>
    <property type="evidence" value="ECO:0007669"/>
    <property type="project" value="UniProtKB-SubCell"/>
</dbReference>
<evidence type="ECO:0000256" key="18">
    <source>
        <dbReference type="ARBA" id="ARBA00022824"/>
    </source>
</evidence>
<evidence type="ECO:0000256" key="5">
    <source>
        <dbReference type="ARBA" id="ARBA00004198"/>
    </source>
</evidence>
<dbReference type="InterPro" id="IPR001304">
    <property type="entry name" value="C-type_lectin-like"/>
</dbReference>
<keyword evidence="20" id="KW-0333">Golgi apparatus</keyword>
<dbReference type="InterPro" id="IPR016186">
    <property type="entry name" value="C-type_lectin-like/link_sf"/>
</dbReference>
<evidence type="ECO:0000256" key="14">
    <source>
        <dbReference type="ARBA" id="ARBA00022475"/>
    </source>
</evidence>
<dbReference type="SMART" id="SM00034">
    <property type="entry name" value="CLECT"/>
    <property type="match status" value="1"/>
</dbReference>
<evidence type="ECO:0000256" key="37">
    <source>
        <dbReference type="SAM" id="Phobius"/>
    </source>
</evidence>
<comment type="catalytic activity">
    <reaction evidence="2">
        <text>1,2-di-(9Z-octadecenoyl)-sn-glycero-3-phosphate + H2O = 1,2-di-(9Z-octadecenoyl)-sn-glycerol + phosphate</text>
        <dbReference type="Rhea" id="RHEA:43244"/>
        <dbReference type="ChEBI" id="CHEBI:15377"/>
        <dbReference type="ChEBI" id="CHEBI:43474"/>
        <dbReference type="ChEBI" id="CHEBI:52333"/>
        <dbReference type="ChEBI" id="CHEBI:74546"/>
    </reaction>
    <physiologicalReaction direction="left-to-right" evidence="2">
        <dbReference type="Rhea" id="RHEA:43245"/>
    </physiologicalReaction>
</comment>
<evidence type="ECO:0000256" key="16">
    <source>
        <dbReference type="ARBA" id="ARBA00022692"/>
    </source>
</evidence>
<evidence type="ECO:0000256" key="31">
    <source>
        <dbReference type="ARBA" id="ARBA00065293"/>
    </source>
</evidence>
<accession>A0A556VB83</accession>
<feature type="transmembrane region" description="Helical" evidence="37">
    <location>
        <begin position="250"/>
        <end position="269"/>
    </location>
</feature>
<evidence type="ECO:0000256" key="26">
    <source>
        <dbReference type="ARBA" id="ARBA00047320"/>
    </source>
</evidence>
<dbReference type="PANTHER" id="PTHR10165">
    <property type="entry name" value="LIPID PHOSPHATE PHOSPHATASE"/>
    <property type="match status" value="1"/>
</dbReference>
<keyword evidence="40" id="KW-1185">Reference proteome</keyword>
<dbReference type="Pfam" id="PF01569">
    <property type="entry name" value="PAP2"/>
    <property type="match status" value="1"/>
</dbReference>
<keyword evidence="21" id="KW-0443">Lipid metabolism</keyword>
<evidence type="ECO:0000256" key="34">
    <source>
        <dbReference type="ARBA" id="ARBA00080459"/>
    </source>
</evidence>
<evidence type="ECO:0000256" key="11">
    <source>
        <dbReference type="ARBA" id="ARBA00005074"/>
    </source>
</evidence>
<evidence type="ECO:0000256" key="7">
    <source>
        <dbReference type="ARBA" id="ARBA00004457"/>
    </source>
</evidence>
<dbReference type="OrthoDB" id="8907274at2759"/>
<proteinExistence type="inferred from homology"/>
<keyword evidence="19 37" id="KW-1133">Transmembrane helix</keyword>
<keyword evidence="15" id="KW-0597">Phosphoprotein</keyword>
<evidence type="ECO:0000256" key="23">
    <source>
        <dbReference type="ARBA" id="ARBA00023180"/>
    </source>
</evidence>
<comment type="catalytic activity">
    <reaction evidence="27">
        <text>N-(octanoyl)-sphing-4-enine-1-phosphate + H2O = N-octanoylsphing-4-enine + phosphate</text>
        <dbReference type="Rhea" id="RHEA:62040"/>
        <dbReference type="ChEBI" id="CHEBI:15377"/>
        <dbReference type="ChEBI" id="CHEBI:43474"/>
        <dbReference type="ChEBI" id="CHEBI:45815"/>
        <dbReference type="ChEBI" id="CHEBI:85376"/>
    </reaction>
    <physiologicalReaction direction="left-to-right" evidence="27">
        <dbReference type="Rhea" id="RHEA:62041"/>
    </physiologicalReaction>
</comment>
<feature type="transmembrane region" description="Helical" evidence="37">
    <location>
        <begin position="190"/>
        <end position="208"/>
    </location>
</feature>
<feature type="transmembrane region" description="Helical" evidence="37">
    <location>
        <begin position="29"/>
        <end position="48"/>
    </location>
</feature>
<organism evidence="39 40">
    <name type="scientific">Bagarius yarrelli</name>
    <name type="common">Goonch</name>
    <name type="synonym">Bagrus yarrelli</name>
    <dbReference type="NCBI Taxonomy" id="175774"/>
    <lineage>
        <taxon>Eukaryota</taxon>
        <taxon>Metazoa</taxon>
        <taxon>Chordata</taxon>
        <taxon>Craniata</taxon>
        <taxon>Vertebrata</taxon>
        <taxon>Euteleostomi</taxon>
        <taxon>Actinopterygii</taxon>
        <taxon>Neopterygii</taxon>
        <taxon>Teleostei</taxon>
        <taxon>Ostariophysi</taxon>
        <taxon>Siluriformes</taxon>
        <taxon>Sisoridae</taxon>
        <taxon>Sisorinae</taxon>
        <taxon>Bagarius</taxon>
    </lineage>
</organism>
<dbReference type="Pfam" id="PF00059">
    <property type="entry name" value="Lectin_C"/>
    <property type="match status" value="1"/>
</dbReference>
<dbReference type="CDD" id="cd03384">
    <property type="entry name" value="PAP2_wunen"/>
    <property type="match status" value="1"/>
</dbReference>
<feature type="transmembrane region" description="Helical" evidence="37">
    <location>
        <begin position="80"/>
        <end position="97"/>
    </location>
</feature>
<dbReference type="InterPro" id="IPR043216">
    <property type="entry name" value="PAP-like"/>
</dbReference>
<comment type="catalytic activity">
    <reaction evidence="26">
        <text>a monoacyl-sn-glycero-3-phosphate + H2O = a monoacylglycerol + phosphate</text>
        <dbReference type="Rhea" id="RHEA:46736"/>
        <dbReference type="ChEBI" id="CHEBI:15377"/>
        <dbReference type="ChEBI" id="CHEBI:17408"/>
        <dbReference type="ChEBI" id="CHEBI:43474"/>
        <dbReference type="ChEBI" id="CHEBI:77589"/>
    </reaction>
    <physiologicalReaction direction="left-to-right" evidence="26">
        <dbReference type="Rhea" id="RHEA:46737"/>
    </physiologicalReaction>
</comment>
<sequence length="433" mass="48782">MQRLLCEKVMVSEGMNPSGEGKDTNQRKILVLLDLFCLFMAGLPFLIIESSAVRPYHRGFYCDDDSIKYPAKDGETISDGVLSAVGTLIVILSITIGESYRIHFLHEGSNAFVRNPYLSALYKQVGVFLFGCAISQSFTDIAKVSVGRLRPHFLDVCKPDFSRINCSLGYITEYMCTGEDNRVQEARKSFFSGHASFSMYTMLYLALYLQSRFTWEGARLLRPLVQFTLLMMSFYTGLSRVSDHKHHPTDVLAGFIQGALVAYFVLSILCGENNLSWTKAQEYCRANYNDLATIESDEEMNTVKALLQGERPIPPIVVSQNKTWREALKFCRQNHVDLVSVSSQEMQDWVAEALANDSHNFTAAWIGLRHTSALGFWYWVTGETMCYQNWAPGNGTGVEECGDGERTGAMISNSKLWVSLPETHKLPFICIRN</sequence>
<dbReference type="AlphaFoldDB" id="A0A556VB83"/>
<evidence type="ECO:0000256" key="33">
    <source>
        <dbReference type="ARBA" id="ARBA00075478"/>
    </source>
</evidence>
<comment type="subcellular location">
    <subcellularLocation>
        <location evidence="9">Basolateral cell membrane</location>
        <topology evidence="9">Multi-pass membrane protein</topology>
    </subcellularLocation>
    <subcellularLocation>
        <location evidence="8">Endoplasmic reticulum membrane</location>
        <topology evidence="8">Multi-pass membrane protein</topology>
    </subcellularLocation>
    <subcellularLocation>
        <location evidence="7">Endoplasmic reticulum-Golgi intermediate compartment membrane</location>
        <topology evidence="7">Multi-pass membrane protein</topology>
    </subcellularLocation>
    <subcellularLocation>
        <location evidence="10">Golgi apparatus membrane</location>
        <topology evidence="10">Multi-pass membrane protein</topology>
    </subcellularLocation>
    <subcellularLocation>
        <location evidence="5">Golgi apparatus</location>
        <location evidence="5">trans-Golgi network membrane</location>
    </subcellularLocation>
    <subcellularLocation>
        <location evidence="6">Membrane raft</location>
        <topology evidence="6">Multi-pass membrane protein</topology>
    </subcellularLocation>
</comment>
<dbReference type="Proteomes" id="UP000319801">
    <property type="component" value="Unassembled WGS sequence"/>
</dbReference>